<dbReference type="GO" id="GO:0030435">
    <property type="term" value="P:sporulation resulting in formation of a cellular spore"/>
    <property type="evidence" value="ECO:0007669"/>
    <property type="project" value="UniProtKB-KW"/>
</dbReference>
<sequence>MLIRWRLQIRLWWYRILFRLGLKSEEVYYIGGSEALPPPLTKEEEQVLLKKLPAGDPAVRAMLIERNLRLVVYIARKFENTRVNIEDLISIGTIGLIKAVNTFDPEKKIKLATYASRCIENEILMYLRRNNKTRSEVSFDEPLNVDWDGNELLLSDVLGTDSDMIYRNLDEEIDRALLHKALDKLSERERMIMELRFGLDGGEERTQKDVAELLGISQSYISRLEKRIINRLRKEFSKMM</sequence>
<dbReference type="FunFam" id="1.20.120.1810:FF:000003">
    <property type="entry name" value="RNA polymerase sigma factor"/>
    <property type="match status" value="1"/>
</dbReference>
<comment type="similarity">
    <text evidence="1 7">Belongs to the sigma-70 factor family.</text>
</comment>
<protein>
    <recommendedName>
        <fullName evidence="7">RNA polymerase sigma factor</fullName>
    </recommendedName>
</protein>
<keyword evidence="5 7" id="KW-0238">DNA-binding</keyword>
<keyword evidence="2" id="KW-0749">Sporulation</keyword>
<reference evidence="10" key="1">
    <citation type="submission" date="2016-06" db="EMBL/GenBank/DDBJ databases">
        <authorList>
            <person name="Nascimento L."/>
            <person name="Pereira R.V."/>
            <person name="Martins L.F."/>
            <person name="Quaggio R.B."/>
            <person name="Silva A.M."/>
            <person name="Setubal J.C."/>
        </authorList>
    </citation>
    <scope>NUCLEOTIDE SEQUENCE [LARGE SCALE GENOMIC DNA]</scope>
</reference>
<proteinExistence type="inferred from homology"/>
<feature type="domain" description="HTH cro/C1-type" evidence="8">
    <location>
        <begin position="206"/>
        <end position="226"/>
    </location>
</feature>
<dbReference type="CDD" id="cd06171">
    <property type="entry name" value="Sigma70_r4"/>
    <property type="match status" value="1"/>
</dbReference>
<gene>
    <name evidence="9" type="ORF">BAA01_13150</name>
</gene>
<dbReference type="InterPro" id="IPR013324">
    <property type="entry name" value="RNA_pol_sigma_r3/r4-like"/>
</dbReference>
<dbReference type="PANTHER" id="PTHR30376">
    <property type="entry name" value="SIGMA FACTOR RPOH HEAT SHOCK RELATED"/>
    <property type="match status" value="1"/>
</dbReference>
<evidence type="ECO:0000256" key="6">
    <source>
        <dbReference type="ARBA" id="ARBA00023163"/>
    </source>
</evidence>
<evidence type="ECO:0000313" key="10">
    <source>
        <dbReference type="Proteomes" id="UP000196475"/>
    </source>
</evidence>
<dbReference type="InterPro" id="IPR001387">
    <property type="entry name" value="Cro/C1-type_HTH"/>
</dbReference>
<dbReference type="SUPFAM" id="SSF88946">
    <property type="entry name" value="Sigma2 domain of RNA polymerase sigma factors"/>
    <property type="match status" value="1"/>
</dbReference>
<dbReference type="AlphaFoldDB" id="A0A1Y3PNT7"/>
<dbReference type="NCBIfam" id="TIGR02937">
    <property type="entry name" value="sigma70-ECF"/>
    <property type="match status" value="1"/>
</dbReference>
<dbReference type="PIRSF" id="PIRSF000770">
    <property type="entry name" value="RNA_pol_sigma-SigE/K"/>
    <property type="match status" value="1"/>
</dbReference>
<evidence type="ECO:0000256" key="3">
    <source>
        <dbReference type="ARBA" id="ARBA00023015"/>
    </source>
</evidence>
<dbReference type="Pfam" id="PF04545">
    <property type="entry name" value="Sigma70_r4"/>
    <property type="match status" value="1"/>
</dbReference>
<keyword evidence="4 7" id="KW-0731">Sigma factor</keyword>
<dbReference type="EMBL" id="LZRT01000070">
    <property type="protein sequence ID" value="OUM87786.1"/>
    <property type="molecule type" value="Genomic_DNA"/>
</dbReference>
<dbReference type="InterPro" id="IPR007630">
    <property type="entry name" value="RNA_pol_sigma70_r4"/>
</dbReference>
<comment type="caution">
    <text evidence="9">The sequence shown here is derived from an EMBL/GenBank/DDBJ whole genome shotgun (WGS) entry which is preliminary data.</text>
</comment>
<dbReference type="InterPro" id="IPR013325">
    <property type="entry name" value="RNA_pol_sigma_r2"/>
</dbReference>
<dbReference type="InterPro" id="IPR014200">
    <property type="entry name" value="RNA_pol_sigma-E"/>
</dbReference>
<dbReference type="SUPFAM" id="SSF88659">
    <property type="entry name" value="Sigma3 and sigma4 domains of RNA polymerase sigma factors"/>
    <property type="match status" value="1"/>
</dbReference>
<evidence type="ECO:0000313" key="9">
    <source>
        <dbReference type="EMBL" id="OUM87786.1"/>
    </source>
</evidence>
<evidence type="ECO:0000256" key="2">
    <source>
        <dbReference type="ARBA" id="ARBA00022969"/>
    </source>
</evidence>
<dbReference type="NCBIfam" id="NF004471">
    <property type="entry name" value="PRK05803.1"/>
    <property type="match status" value="1"/>
</dbReference>
<dbReference type="NCBIfam" id="TIGR02835">
    <property type="entry name" value="spore_sigmaE"/>
    <property type="match status" value="1"/>
</dbReference>
<comment type="function">
    <text evidence="7">Sigma factors are initiation factors that promote the attachment of RNA polymerase to specific initiation sites and are then released.</text>
</comment>
<dbReference type="Gene3D" id="1.20.120.1810">
    <property type="match status" value="1"/>
</dbReference>
<dbReference type="Proteomes" id="UP000196475">
    <property type="component" value="Unassembled WGS sequence"/>
</dbReference>
<dbReference type="InterPro" id="IPR000943">
    <property type="entry name" value="RNA_pol_sigma70"/>
</dbReference>
<dbReference type="PRINTS" id="PR00046">
    <property type="entry name" value="SIGMA70FCT"/>
</dbReference>
<dbReference type="PROSITE" id="PS00716">
    <property type="entry name" value="SIGMA70_2"/>
    <property type="match status" value="1"/>
</dbReference>
<dbReference type="InterPro" id="IPR007627">
    <property type="entry name" value="RNA_pol_sigma70_r2"/>
</dbReference>
<dbReference type="InterPro" id="IPR014284">
    <property type="entry name" value="RNA_pol_sigma-70_dom"/>
</dbReference>
<keyword evidence="6 7" id="KW-0804">Transcription</keyword>
<evidence type="ECO:0000256" key="7">
    <source>
        <dbReference type="RuleBase" id="RU362124"/>
    </source>
</evidence>
<dbReference type="NCBIfam" id="NF006158">
    <property type="entry name" value="PRK08301.1"/>
    <property type="match status" value="1"/>
</dbReference>
<dbReference type="GO" id="GO:0003677">
    <property type="term" value="F:DNA binding"/>
    <property type="evidence" value="ECO:0007669"/>
    <property type="project" value="UniProtKB-KW"/>
</dbReference>
<dbReference type="PROSITE" id="PS00715">
    <property type="entry name" value="SIGMA70_1"/>
    <property type="match status" value="1"/>
</dbReference>
<dbReference type="InterPro" id="IPR036388">
    <property type="entry name" value="WH-like_DNA-bd_sf"/>
</dbReference>
<evidence type="ECO:0000259" key="8">
    <source>
        <dbReference type="PROSITE" id="PS50943"/>
    </source>
</evidence>
<organism evidence="9 10">
    <name type="scientific">Bacillus thermozeamaize</name>
    <dbReference type="NCBI Taxonomy" id="230954"/>
    <lineage>
        <taxon>Bacteria</taxon>
        <taxon>Bacillati</taxon>
        <taxon>Bacillota</taxon>
        <taxon>Bacilli</taxon>
        <taxon>Bacillales</taxon>
        <taxon>Bacillaceae</taxon>
        <taxon>Bacillus</taxon>
    </lineage>
</organism>
<name>A0A1Y3PNT7_9BACI</name>
<dbReference type="Gene3D" id="1.10.10.10">
    <property type="entry name" value="Winged helix-like DNA-binding domain superfamily/Winged helix DNA-binding domain"/>
    <property type="match status" value="1"/>
</dbReference>
<evidence type="ECO:0000256" key="5">
    <source>
        <dbReference type="ARBA" id="ARBA00023125"/>
    </source>
</evidence>
<accession>A0A1Y3PNT7</accession>
<evidence type="ECO:0000256" key="4">
    <source>
        <dbReference type="ARBA" id="ARBA00023082"/>
    </source>
</evidence>
<dbReference type="InterPro" id="IPR050813">
    <property type="entry name" value="Sigma-70_Factor"/>
</dbReference>
<dbReference type="GO" id="GO:0016987">
    <property type="term" value="F:sigma factor activity"/>
    <property type="evidence" value="ECO:0007669"/>
    <property type="project" value="UniProtKB-KW"/>
</dbReference>
<dbReference type="GO" id="GO:0006352">
    <property type="term" value="P:DNA-templated transcription initiation"/>
    <property type="evidence" value="ECO:0007669"/>
    <property type="project" value="InterPro"/>
</dbReference>
<dbReference type="PANTHER" id="PTHR30376:SF3">
    <property type="entry name" value="RNA POLYMERASE SIGMA FACTOR RPOH"/>
    <property type="match status" value="1"/>
</dbReference>
<evidence type="ECO:0000256" key="1">
    <source>
        <dbReference type="ARBA" id="ARBA00007788"/>
    </source>
</evidence>
<dbReference type="Pfam" id="PF04542">
    <property type="entry name" value="Sigma70_r2"/>
    <property type="match status" value="1"/>
</dbReference>
<keyword evidence="3 7" id="KW-0805">Transcription regulation</keyword>
<dbReference type="PROSITE" id="PS50943">
    <property type="entry name" value="HTH_CROC1"/>
    <property type="match status" value="1"/>
</dbReference>